<sequence>MGSTCHYNYIHITDDGSYSLQKPGDPGNISAVRDGENVAVSFEAPANPDNVTINGYKVTALADDGTRVRASGTESPIIFEDVDKSKNYTISIVTLSNAGKSDGAGSYVLEADAESAPETTTVNEEAATTVSTTVTQTSQRSSETTSSTTKKQDSNNSPKTGVPLPAGAAALLISSLGIALLSRKKSDTE</sequence>
<evidence type="ECO:0000313" key="4">
    <source>
        <dbReference type="Proteomes" id="UP000019365"/>
    </source>
</evidence>
<dbReference type="AlphaFoldDB" id="W7UAV5"/>
<evidence type="ECO:0000256" key="1">
    <source>
        <dbReference type="SAM" id="MobiDB-lite"/>
    </source>
</evidence>
<dbReference type="InterPro" id="IPR003961">
    <property type="entry name" value="FN3_dom"/>
</dbReference>
<name>W7UAV5_RUMFL</name>
<accession>W7UAV5</accession>
<evidence type="ECO:0000259" key="2">
    <source>
        <dbReference type="PROSITE" id="PS50853"/>
    </source>
</evidence>
<feature type="compositionally biased region" description="Low complexity" evidence="1">
    <location>
        <begin position="119"/>
        <end position="163"/>
    </location>
</feature>
<dbReference type="SUPFAM" id="SSF49265">
    <property type="entry name" value="Fibronectin type III"/>
    <property type="match status" value="1"/>
</dbReference>
<dbReference type="CDD" id="cd00063">
    <property type="entry name" value="FN3"/>
    <property type="match status" value="1"/>
</dbReference>
<dbReference type="eggNOG" id="COG4633">
    <property type="taxonomic scope" value="Bacteria"/>
</dbReference>
<proteinExistence type="predicted"/>
<dbReference type="EMBL" id="ATAX01000037">
    <property type="protein sequence ID" value="EWM52186.1"/>
    <property type="molecule type" value="Genomic_DNA"/>
</dbReference>
<dbReference type="InterPro" id="IPR013783">
    <property type="entry name" value="Ig-like_fold"/>
</dbReference>
<dbReference type="PROSITE" id="PS50853">
    <property type="entry name" value="FN3"/>
    <property type="match status" value="1"/>
</dbReference>
<reference evidence="3 4" key="1">
    <citation type="journal article" date="2014" name="PLoS ONE">
        <title>Rumen cellulosomics: divergent fiber-degrading strategies revealed by comparative genome-wide analysis of six ruminococcal strains.</title>
        <authorList>
            <person name="Dassa B."/>
            <person name="Borovok I."/>
            <person name="Ruimy-Israeli V."/>
            <person name="Lamed R."/>
            <person name="Flint H.J."/>
            <person name="Duncan S.H."/>
            <person name="Henrissat B."/>
            <person name="Coutinho P."/>
            <person name="Morrison M."/>
            <person name="Mosoni P."/>
            <person name="Yeoman C.J."/>
            <person name="White B.A."/>
            <person name="Bayer E.A."/>
        </authorList>
    </citation>
    <scope>NUCLEOTIDE SEQUENCE [LARGE SCALE GENOMIC DNA]</scope>
    <source>
        <strain evidence="3 4">007c</strain>
    </source>
</reference>
<dbReference type="PATRIC" id="fig|1341157.4.peg.3249"/>
<evidence type="ECO:0000313" key="3">
    <source>
        <dbReference type="EMBL" id="EWM52186.1"/>
    </source>
</evidence>
<keyword evidence="4" id="KW-1185">Reference proteome</keyword>
<comment type="caution">
    <text evidence="3">The sequence shown here is derived from an EMBL/GenBank/DDBJ whole genome shotgun (WGS) entry which is preliminary data.</text>
</comment>
<feature type="domain" description="Fibronectin type-III" evidence="2">
    <location>
        <begin position="22"/>
        <end position="116"/>
    </location>
</feature>
<gene>
    <name evidence="3" type="ORF">RF007C_02080</name>
</gene>
<dbReference type="Proteomes" id="UP000019365">
    <property type="component" value="Unassembled WGS sequence"/>
</dbReference>
<protein>
    <recommendedName>
        <fullName evidence="2">Fibronectin type-III domain-containing protein</fullName>
    </recommendedName>
</protein>
<feature type="region of interest" description="Disordered" evidence="1">
    <location>
        <begin position="113"/>
        <end position="163"/>
    </location>
</feature>
<dbReference type="Gene3D" id="2.60.40.10">
    <property type="entry name" value="Immunoglobulins"/>
    <property type="match status" value="1"/>
</dbReference>
<dbReference type="InterPro" id="IPR036116">
    <property type="entry name" value="FN3_sf"/>
</dbReference>
<organism evidence="3 4">
    <name type="scientific">Ruminococcus flavefaciens 007c</name>
    <dbReference type="NCBI Taxonomy" id="1341157"/>
    <lineage>
        <taxon>Bacteria</taxon>
        <taxon>Bacillati</taxon>
        <taxon>Bacillota</taxon>
        <taxon>Clostridia</taxon>
        <taxon>Eubacteriales</taxon>
        <taxon>Oscillospiraceae</taxon>
        <taxon>Ruminococcus</taxon>
    </lineage>
</organism>